<dbReference type="Proteomes" id="UP000046067">
    <property type="component" value="Unassembled WGS sequence"/>
</dbReference>
<dbReference type="EMBL" id="CWQJ01000032">
    <property type="protein sequence ID" value="CSC77662.1"/>
    <property type="molecule type" value="Genomic_DNA"/>
</dbReference>
<sequence>MLSPSNQISPCSGSSCPPIKRKSVVLPIPEGPMIAVTLPLGTCRSMSSKMTRCEREKRRFLMVTKSD</sequence>
<accession>A0A655ZQM1</accession>
<reference evidence="1 2" key="1">
    <citation type="submission" date="2015-07" db="EMBL/GenBank/DDBJ databases">
        <authorList>
            <consortium name="Pathogen Informatics"/>
        </authorList>
    </citation>
    <scope>NUCLEOTIDE SEQUENCE [LARGE SCALE GENOMIC DNA]</scope>
    <source>
        <strain evidence="1 2">A325</strain>
    </source>
</reference>
<proteinExistence type="predicted"/>
<evidence type="ECO:0000313" key="1">
    <source>
        <dbReference type="EMBL" id="CSC77662.1"/>
    </source>
</evidence>
<organism evidence="1 2">
    <name type="scientific">Vibrio cholerae</name>
    <dbReference type="NCBI Taxonomy" id="666"/>
    <lineage>
        <taxon>Bacteria</taxon>
        <taxon>Pseudomonadati</taxon>
        <taxon>Pseudomonadota</taxon>
        <taxon>Gammaproteobacteria</taxon>
        <taxon>Vibrionales</taxon>
        <taxon>Vibrionaceae</taxon>
        <taxon>Vibrio</taxon>
    </lineage>
</organism>
<name>A0A655ZQM1_VIBCL</name>
<gene>
    <name evidence="1" type="ORF">ERS013201_03530</name>
</gene>
<dbReference type="AlphaFoldDB" id="A0A655ZQM1"/>
<evidence type="ECO:0000313" key="2">
    <source>
        <dbReference type="Proteomes" id="UP000046067"/>
    </source>
</evidence>
<protein>
    <submittedName>
        <fullName evidence="1">Uncharacterized protein</fullName>
    </submittedName>
</protein>